<accession>A0A8S5RJY3</accession>
<organism evidence="1">
    <name type="scientific">virus sp. ctDJ83</name>
    <dbReference type="NCBI Taxonomy" id="2827625"/>
    <lineage>
        <taxon>Viruses</taxon>
    </lineage>
</organism>
<evidence type="ECO:0000313" key="1">
    <source>
        <dbReference type="EMBL" id="DAE31365.1"/>
    </source>
</evidence>
<protein>
    <submittedName>
        <fullName evidence="1">Uncharacterized protein</fullName>
    </submittedName>
</protein>
<proteinExistence type="predicted"/>
<name>A0A8S5RJY3_9VIRU</name>
<reference evidence="1" key="1">
    <citation type="journal article" date="2021" name="Proc. Natl. Acad. Sci. U.S.A.">
        <title>A Catalog of Tens of Thousands of Viruses from Human Metagenomes Reveals Hidden Associations with Chronic Diseases.</title>
        <authorList>
            <person name="Tisza M.J."/>
            <person name="Buck C.B."/>
        </authorList>
    </citation>
    <scope>NUCLEOTIDE SEQUENCE</scope>
    <source>
        <strain evidence="1">CtDJ83</strain>
    </source>
</reference>
<sequence length="119" mass="13584">MNSHSNTTNQSRKIDMDTTQYTLDLEGARKYFTELADMLEVYKPMEGVVLDLNIARHFTSGDTYTEEEVKDIIEVTSISSASTPFWELMQHCVRVTQGIIDRLDADEAVDEQETTEAEK</sequence>
<dbReference type="EMBL" id="BK059107">
    <property type="protein sequence ID" value="DAE31365.1"/>
    <property type="molecule type" value="Genomic_DNA"/>
</dbReference>